<accession>A0A166CAR3</accession>
<keyword evidence="1" id="KW-0732">Signal</keyword>
<name>A0A166CAR3_9AGAM</name>
<organism evidence="2 3">
    <name type="scientific">Athelia psychrophila</name>
    <dbReference type="NCBI Taxonomy" id="1759441"/>
    <lineage>
        <taxon>Eukaryota</taxon>
        <taxon>Fungi</taxon>
        <taxon>Dikarya</taxon>
        <taxon>Basidiomycota</taxon>
        <taxon>Agaricomycotina</taxon>
        <taxon>Agaricomycetes</taxon>
        <taxon>Agaricomycetidae</taxon>
        <taxon>Atheliales</taxon>
        <taxon>Atheliaceae</taxon>
        <taxon>Athelia</taxon>
    </lineage>
</organism>
<sequence length="156" mass="17331">MFFRLSLIVFWCHLYMGGVHRELEVEPLPAEDFSRDLGGEDATEEPQLAPTNWKPVEDFAREWGDRGCGGDACISEGPLNRYPWRISLGNWGGMIVGGTARLAPEGGYDFIDAFRDPDTYLTSMLHSEGGKSQPLPASVDPELCVPSHSLKCTRTR</sequence>
<protein>
    <submittedName>
        <fullName evidence="2">Uncharacterized protein</fullName>
    </submittedName>
</protein>
<feature type="signal peptide" evidence="1">
    <location>
        <begin position="1"/>
        <end position="21"/>
    </location>
</feature>
<evidence type="ECO:0000313" key="2">
    <source>
        <dbReference type="EMBL" id="KZP13459.1"/>
    </source>
</evidence>
<evidence type="ECO:0000256" key="1">
    <source>
        <dbReference type="SAM" id="SignalP"/>
    </source>
</evidence>
<reference evidence="2 3" key="1">
    <citation type="journal article" date="2016" name="Mol. Biol. Evol.">
        <title>Comparative Genomics of Early-Diverging Mushroom-Forming Fungi Provides Insights into the Origins of Lignocellulose Decay Capabilities.</title>
        <authorList>
            <person name="Nagy L.G."/>
            <person name="Riley R."/>
            <person name="Tritt A."/>
            <person name="Adam C."/>
            <person name="Daum C."/>
            <person name="Floudas D."/>
            <person name="Sun H."/>
            <person name="Yadav J.S."/>
            <person name="Pangilinan J."/>
            <person name="Larsson K.H."/>
            <person name="Matsuura K."/>
            <person name="Barry K."/>
            <person name="Labutti K."/>
            <person name="Kuo R."/>
            <person name="Ohm R.A."/>
            <person name="Bhattacharya S.S."/>
            <person name="Shirouzu T."/>
            <person name="Yoshinaga Y."/>
            <person name="Martin F.M."/>
            <person name="Grigoriev I.V."/>
            <person name="Hibbett D.S."/>
        </authorList>
    </citation>
    <scope>NUCLEOTIDE SEQUENCE [LARGE SCALE GENOMIC DNA]</scope>
    <source>
        <strain evidence="2 3">CBS 109695</strain>
    </source>
</reference>
<gene>
    <name evidence="2" type="ORF">FIBSPDRAFT_936330</name>
</gene>
<dbReference type="EMBL" id="KV417632">
    <property type="protein sequence ID" value="KZP13459.1"/>
    <property type="molecule type" value="Genomic_DNA"/>
</dbReference>
<dbReference type="Proteomes" id="UP000076532">
    <property type="component" value="Unassembled WGS sequence"/>
</dbReference>
<proteinExistence type="predicted"/>
<evidence type="ECO:0000313" key="3">
    <source>
        <dbReference type="Proteomes" id="UP000076532"/>
    </source>
</evidence>
<feature type="chain" id="PRO_5007871559" evidence="1">
    <location>
        <begin position="22"/>
        <end position="156"/>
    </location>
</feature>
<dbReference type="AlphaFoldDB" id="A0A166CAR3"/>
<keyword evidence="3" id="KW-1185">Reference proteome</keyword>